<proteinExistence type="predicted"/>
<dbReference type="Pfam" id="PF00923">
    <property type="entry name" value="TAL_FSA"/>
    <property type="match status" value="1"/>
</dbReference>
<evidence type="ECO:0008006" key="3">
    <source>
        <dbReference type="Google" id="ProtNLM"/>
    </source>
</evidence>
<dbReference type="AlphaFoldDB" id="A0A383AHD2"/>
<gene>
    <name evidence="2" type="ORF">METZ01_LOCUS459847</name>
</gene>
<evidence type="ECO:0000313" key="2">
    <source>
        <dbReference type="EMBL" id="SVE06993.1"/>
    </source>
</evidence>
<dbReference type="InterPro" id="IPR001585">
    <property type="entry name" value="TAL/FSA"/>
</dbReference>
<reference evidence="2" key="1">
    <citation type="submission" date="2018-05" db="EMBL/GenBank/DDBJ databases">
        <authorList>
            <person name="Lanie J.A."/>
            <person name="Ng W.-L."/>
            <person name="Kazmierczak K.M."/>
            <person name="Andrzejewski T.M."/>
            <person name="Davidsen T.M."/>
            <person name="Wayne K.J."/>
            <person name="Tettelin H."/>
            <person name="Glass J.I."/>
            <person name="Rusch D."/>
            <person name="Podicherti R."/>
            <person name="Tsui H.-C.T."/>
            <person name="Winkler M.E."/>
        </authorList>
    </citation>
    <scope>NUCLEOTIDE SEQUENCE</scope>
</reference>
<organism evidence="2">
    <name type="scientific">marine metagenome</name>
    <dbReference type="NCBI Taxonomy" id="408172"/>
    <lineage>
        <taxon>unclassified sequences</taxon>
        <taxon>metagenomes</taxon>
        <taxon>ecological metagenomes</taxon>
    </lineage>
</organism>
<dbReference type="InterPro" id="IPR013785">
    <property type="entry name" value="Aldolase_TIM"/>
</dbReference>
<sequence>MNAIIKLATNPLIKGFTTNPTLMRNAGVDDYEAFALEVLSEIKDRPVSFEVFSDDLDEMAKQGHKIASWGDNVYVKIPITNTKGVSTVPIVKSLSDAGVK</sequence>
<dbReference type="Gene3D" id="3.20.20.70">
    <property type="entry name" value="Aldolase class I"/>
    <property type="match status" value="1"/>
</dbReference>
<feature type="non-terminal residue" evidence="2">
    <location>
        <position position="100"/>
    </location>
</feature>
<dbReference type="EMBL" id="UINC01192053">
    <property type="protein sequence ID" value="SVE06993.1"/>
    <property type="molecule type" value="Genomic_DNA"/>
</dbReference>
<evidence type="ECO:0000256" key="1">
    <source>
        <dbReference type="ARBA" id="ARBA00023270"/>
    </source>
</evidence>
<name>A0A383AHD2_9ZZZZ</name>
<dbReference type="SUPFAM" id="SSF51569">
    <property type="entry name" value="Aldolase"/>
    <property type="match status" value="1"/>
</dbReference>
<accession>A0A383AHD2</accession>
<protein>
    <recommendedName>
        <fullName evidence="3">Transaldolase</fullName>
    </recommendedName>
</protein>
<dbReference type="GO" id="GO:0005975">
    <property type="term" value="P:carbohydrate metabolic process"/>
    <property type="evidence" value="ECO:0007669"/>
    <property type="project" value="InterPro"/>
</dbReference>
<keyword evidence="1" id="KW-0704">Schiff base</keyword>